<name>A0ABV2F7K9_9BACL</name>
<evidence type="ECO:0000256" key="8">
    <source>
        <dbReference type="ARBA" id="ARBA00023284"/>
    </source>
</evidence>
<dbReference type="Gene3D" id="3.40.30.10">
    <property type="entry name" value="Glutaredoxin"/>
    <property type="match status" value="1"/>
</dbReference>
<evidence type="ECO:0000256" key="10">
    <source>
        <dbReference type="ARBA" id="ARBA00038489"/>
    </source>
</evidence>
<dbReference type="SUPFAM" id="SSF52833">
    <property type="entry name" value="Thioredoxin-like"/>
    <property type="match status" value="1"/>
</dbReference>
<dbReference type="InterPro" id="IPR024706">
    <property type="entry name" value="Peroxiredoxin_AhpC-typ"/>
</dbReference>
<keyword evidence="15" id="KW-1185">Reference proteome</keyword>
<evidence type="ECO:0000256" key="4">
    <source>
        <dbReference type="ARBA" id="ARBA00022559"/>
    </source>
</evidence>
<keyword evidence="8" id="KW-0676">Redox-active center</keyword>
<dbReference type="InterPro" id="IPR013766">
    <property type="entry name" value="Thioredoxin_domain"/>
</dbReference>
<keyword evidence="6" id="KW-0560">Oxidoreductase</keyword>
<keyword evidence="5" id="KW-0049">Antioxidant</keyword>
<evidence type="ECO:0000256" key="3">
    <source>
        <dbReference type="ARBA" id="ARBA00013017"/>
    </source>
</evidence>
<keyword evidence="4" id="KW-0575">Peroxidase</keyword>
<comment type="function">
    <text evidence="1">Thiol-specific peroxidase that catalyzes the reduction of hydrogen peroxide and organic hydroperoxides to water and alcohols, respectively. Plays a role in cell protection against oxidative stress by detoxifying peroxides and as sensor of hydrogen peroxide-mediated signaling events.</text>
</comment>
<reference evidence="14 15" key="1">
    <citation type="submission" date="2024-06" db="EMBL/GenBank/DDBJ databases">
        <title>Genomic Encyclopedia of Type Strains, Phase IV (KMG-IV): sequencing the most valuable type-strain genomes for metagenomic binning, comparative biology and taxonomic classification.</title>
        <authorList>
            <person name="Goeker M."/>
        </authorList>
    </citation>
    <scope>NUCLEOTIDE SEQUENCE [LARGE SCALE GENOMIC DNA]</scope>
    <source>
        <strain evidence="14 15">DSM 17253</strain>
    </source>
</reference>
<dbReference type="RefSeq" id="WP_354499674.1">
    <property type="nucleotide sequence ID" value="NZ_JBEPLV010000004.1"/>
</dbReference>
<dbReference type="CDD" id="cd03017">
    <property type="entry name" value="PRX_BCP"/>
    <property type="match status" value="1"/>
</dbReference>
<evidence type="ECO:0000256" key="1">
    <source>
        <dbReference type="ARBA" id="ARBA00003330"/>
    </source>
</evidence>
<comment type="catalytic activity">
    <reaction evidence="12">
        <text>a hydroperoxide + [thioredoxin]-dithiol = an alcohol + [thioredoxin]-disulfide + H2O</text>
        <dbReference type="Rhea" id="RHEA:62620"/>
        <dbReference type="Rhea" id="RHEA-COMP:10698"/>
        <dbReference type="Rhea" id="RHEA-COMP:10700"/>
        <dbReference type="ChEBI" id="CHEBI:15377"/>
        <dbReference type="ChEBI" id="CHEBI:29950"/>
        <dbReference type="ChEBI" id="CHEBI:30879"/>
        <dbReference type="ChEBI" id="CHEBI:35924"/>
        <dbReference type="ChEBI" id="CHEBI:50058"/>
        <dbReference type="EC" id="1.11.1.24"/>
    </reaction>
</comment>
<comment type="similarity">
    <text evidence="10">Belongs to the peroxiredoxin family. BCP/PrxQ subfamily.</text>
</comment>
<organism evidence="14 15">
    <name type="scientific">Paenibacillus favisporus</name>
    <dbReference type="NCBI Taxonomy" id="221028"/>
    <lineage>
        <taxon>Bacteria</taxon>
        <taxon>Bacillati</taxon>
        <taxon>Bacillota</taxon>
        <taxon>Bacilli</taxon>
        <taxon>Bacillales</taxon>
        <taxon>Paenibacillaceae</taxon>
        <taxon>Paenibacillus</taxon>
    </lineage>
</organism>
<keyword evidence="7" id="KW-1015">Disulfide bond</keyword>
<evidence type="ECO:0000256" key="12">
    <source>
        <dbReference type="ARBA" id="ARBA00049091"/>
    </source>
</evidence>
<dbReference type="PANTHER" id="PTHR42801:SF4">
    <property type="entry name" value="AHPC_TSA FAMILY PROTEIN"/>
    <property type="match status" value="1"/>
</dbReference>
<dbReference type="PROSITE" id="PS51352">
    <property type="entry name" value="THIOREDOXIN_2"/>
    <property type="match status" value="1"/>
</dbReference>
<comment type="caution">
    <text evidence="14">The sequence shown here is derived from an EMBL/GenBank/DDBJ whole genome shotgun (WGS) entry which is preliminary data.</text>
</comment>
<evidence type="ECO:0000256" key="7">
    <source>
        <dbReference type="ARBA" id="ARBA00023157"/>
    </source>
</evidence>
<evidence type="ECO:0000259" key="13">
    <source>
        <dbReference type="PROSITE" id="PS51352"/>
    </source>
</evidence>
<protein>
    <recommendedName>
        <fullName evidence="3">thioredoxin-dependent peroxiredoxin</fullName>
        <ecNumber evidence="3">1.11.1.24</ecNumber>
    </recommendedName>
    <alternativeName>
        <fullName evidence="11">Bacterioferritin comigratory protein</fullName>
    </alternativeName>
    <alternativeName>
        <fullName evidence="9">Thioredoxin peroxidase</fullName>
    </alternativeName>
</protein>
<comment type="subunit">
    <text evidence="2">Monomer.</text>
</comment>
<dbReference type="InterPro" id="IPR036249">
    <property type="entry name" value="Thioredoxin-like_sf"/>
</dbReference>
<evidence type="ECO:0000256" key="11">
    <source>
        <dbReference type="ARBA" id="ARBA00041373"/>
    </source>
</evidence>
<dbReference type="Pfam" id="PF00578">
    <property type="entry name" value="AhpC-TSA"/>
    <property type="match status" value="1"/>
</dbReference>
<proteinExistence type="inferred from homology"/>
<feature type="domain" description="Thioredoxin" evidence="13">
    <location>
        <begin position="4"/>
        <end position="152"/>
    </location>
</feature>
<evidence type="ECO:0000256" key="6">
    <source>
        <dbReference type="ARBA" id="ARBA00023002"/>
    </source>
</evidence>
<evidence type="ECO:0000313" key="14">
    <source>
        <dbReference type="EMBL" id="MET3547677.1"/>
    </source>
</evidence>
<accession>A0ABV2F7K9</accession>
<dbReference type="PANTHER" id="PTHR42801">
    <property type="entry name" value="THIOREDOXIN-DEPENDENT PEROXIDE REDUCTASE"/>
    <property type="match status" value="1"/>
</dbReference>
<dbReference type="NCBIfam" id="NF006960">
    <property type="entry name" value="PRK09437.1"/>
    <property type="match status" value="1"/>
</dbReference>
<dbReference type="PIRSF" id="PIRSF000239">
    <property type="entry name" value="AHPC"/>
    <property type="match status" value="1"/>
</dbReference>
<evidence type="ECO:0000313" key="15">
    <source>
        <dbReference type="Proteomes" id="UP001549098"/>
    </source>
</evidence>
<dbReference type="InterPro" id="IPR050924">
    <property type="entry name" value="Peroxiredoxin_BCP/PrxQ"/>
</dbReference>
<evidence type="ECO:0000256" key="2">
    <source>
        <dbReference type="ARBA" id="ARBA00011245"/>
    </source>
</evidence>
<dbReference type="InterPro" id="IPR000866">
    <property type="entry name" value="AhpC/TSA"/>
</dbReference>
<dbReference type="EC" id="1.11.1.24" evidence="3"/>
<evidence type="ECO:0000256" key="9">
    <source>
        <dbReference type="ARBA" id="ARBA00032824"/>
    </source>
</evidence>
<sequence length="152" mass="17168">MTQFAVGDMVPDFTLPASNGEEITLSSFRGRKVVLYFYPKDNTPACTQEACDFRDALPQIEAKGAVVLGISPDELKSHGKFAEKYSLPFPLLSDKDHHVSELYGVWQLKKMYGREFWGVVRSTFLIDEEGRLIKEWRKLRVAGHTGDVVSVL</sequence>
<evidence type="ECO:0000256" key="5">
    <source>
        <dbReference type="ARBA" id="ARBA00022862"/>
    </source>
</evidence>
<dbReference type="Proteomes" id="UP001549098">
    <property type="component" value="Unassembled WGS sequence"/>
</dbReference>
<gene>
    <name evidence="14" type="ORF">ABID47_004293</name>
</gene>
<dbReference type="EMBL" id="JBEPLV010000004">
    <property type="protein sequence ID" value="MET3547677.1"/>
    <property type="molecule type" value="Genomic_DNA"/>
</dbReference>